<evidence type="ECO:0000313" key="7">
    <source>
        <dbReference type="EMBL" id="EGG04365.1"/>
    </source>
</evidence>
<gene>
    <name evidence="7" type="ORF">MELLADRAFT_108521</name>
</gene>
<dbReference type="InParanoid" id="F4RTC9"/>
<keyword evidence="4" id="KW-0967">Endosome</keyword>
<keyword evidence="8" id="KW-1185">Reference proteome</keyword>
<evidence type="ECO:0000256" key="4">
    <source>
        <dbReference type="ARBA" id="ARBA00022753"/>
    </source>
</evidence>
<protein>
    <recommendedName>
        <fullName evidence="6">VPS37 C-terminal domain-containing protein</fullName>
    </recommendedName>
</protein>
<name>F4RTC9_MELLP</name>
<dbReference type="eggNOG" id="ENOG502S268">
    <property type="taxonomic scope" value="Eukaryota"/>
</dbReference>
<keyword evidence="5" id="KW-0653">Protein transport</keyword>
<dbReference type="Pfam" id="PF07200">
    <property type="entry name" value="Mod_r"/>
    <property type="match status" value="1"/>
</dbReference>
<dbReference type="VEuPathDB" id="FungiDB:MELLADRAFT_108521"/>
<accession>F4RTC9</accession>
<dbReference type="OrthoDB" id="10260857at2759"/>
<proteinExistence type="inferred from homology"/>
<organism evidence="8">
    <name type="scientific">Melampsora larici-populina (strain 98AG31 / pathotype 3-4-7)</name>
    <name type="common">Poplar leaf rust fungus</name>
    <dbReference type="NCBI Taxonomy" id="747676"/>
    <lineage>
        <taxon>Eukaryota</taxon>
        <taxon>Fungi</taxon>
        <taxon>Dikarya</taxon>
        <taxon>Basidiomycota</taxon>
        <taxon>Pucciniomycotina</taxon>
        <taxon>Pucciniomycetes</taxon>
        <taxon>Pucciniales</taxon>
        <taxon>Melampsoraceae</taxon>
        <taxon>Melampsora</taxon>
    </lineage>
</organism>
<sequence length="197" mass="23278">MNDNNQIMNTNVINDQLSEDFPEISKLSKEDLQDLLKDEEYFNSRFILLNEVKSLFENQSGLIAANEVIAKFIQVYISLIEYDVVEKNLSLKDQLTKVRDETSLAFDHTHSLMKQFQELTKEQNELYLPFGEQSNRSRLLTALHESNQLTENLSSEFVEEGLIEEDVFVKEFKEERIKFYKRSIIVDRWNQGKIKWD</sequence>
<keyword evidence="3" id="KW-0813">Transport</keyword>
<dbReference type="GO" id="GO:0006612">
    <property type="term" value="P:protein targeting to membrane"/>
    <property type="evidence" value="ECO:0007669"/>
    <property type="project" value="TreeGrafter"/>
</dbReference>
<dbReference type="RefSeq" id="XP_007412494.1">
    <property type="nucleotide sequence ID" value="XM_007412432.1"/>
</dbReference>
<evidence type="ECO:0000259" key="6">
    <source>
        <dbReference type="Pfam" id="PF07200"/>
    </source>
</evidence>
<dbReference type="GO" id="GO:0043162">
    <property type="term" value="P:ubiquitin-dependent protein catabolic process via the multivesicular body sorting pathway"/>
    <property type="evidence" value="ECO:0007669"/>
    <property type="project" value="TreeGrafter"/>
</dbReference>
<dbReference type="Proteomes" id="UP000001072">
    <property type="component" value="Unassembled WGS sequence"/>
</dbReference>
<evidence type="ECO:0000256" key="5">
    <source>
        <dbReference type="ARBA" id="ARBA00022927"/>
    </source>
</evidence>
<dbReference type="STRING" id="747676.F4RTC9"/>
<reference evidence="8" key="1">
    <citation type="journal article" date="2011" name="Proc. Natl. Acad. Sci. U.S.A.">
        <title>Obligate biotrophy features unraveled by the genomic analysis of rust fungi.</title>
        <authorList>
            <person name="Duplessis S."/>
            <person name="Cuomo C.A."/>
            <person name="Lin Y.-C."/>
            <person name="Aerts A."/>
            <person name="Tisserant E."/>
            <person name="Veneault-Fourrey C."/>
            <person name="Joly D.L."/>
            <person name="Hacquard S."/>
            <person name="Amselem J."/>
            <person name="Cantarel B.L."/>
            <person name="Chiu R."/>
            <person name="Coutinho P.M."/>
            <person name="Feau N."/>
            <person name="Field M."/>
            <person name="Frey P."/>
            <person name="Gelhaye E."/>
            <person name="Goldberg J."/>
            <person name="Grabherr M.G."/>
            <person name="Kodira C.D."/>
            <person name="Kohler A."/>
            <person name="Kuees U."/>
            <person name="Lindquist E.A."/>
            <person name="Lucas S.M."/>
            <person name="Mago R."/>
            <person name="Mauceli E."/>
            <person name="Morin E."/>
            <person name="Murat C."/>
            <person name="Pangilinan J.L."/>
            <person name="Park R."/>
            <person name="Pearson M."/>
            <person name="Quesneville H."/>
            <person name="Rouhier N."/>
            <person name="Sakthikumar S."/>
            <person name="Salamov A.A."/>
            <person name="Schmutz J."/>
            <person name="Selles B."/>
            <person name="Shapiro H."/>
            <person name="Tanguay P."/>
            <person name="Tuskan G.A."/>
            <person name="Henrissat B."/>
            <person name="Van de Peer Y."/>
            <person name="Rouze P."/>
            <person name="Ellis J.G."/>
            <person name="Dodds P.N."/>
            <person name="Schein J.E."/>
            <person name="Zhong S."/>
            <person name="Hamelin R.C."/>
            <person name="Grigoriev I.V."/>
            <person name="Szabo L.J."/>
            <person name="Martin F."/>
        </authorList>
    </citation>
    <scope>NUCLEOTIDE SEQUENCE [LARGE SCALE GENOMIC DNA]</scope>
    <source>
        <strain evidence="8">98AG31 / pathotype 3-4-7</strain>
    </source>
</reference>
<evidence type="ECO:0000256" key="1">
    <source>
        <dbReference type="ARBA" id="ARBA00004177"/>
    </source>
</evidence>
<evidence type="ECO:0000256" key="2">
    <source>
        <dbReference type="ARBA" id="ARBA00007617"/>
    </source>
</evidence>
<dbReference type="InterPro" id="IPR009851">
    <property type="entry name" value="Mod_r"/>
</dbReference>
<evidence type="ECO:0000256" key="3">
    <source>
        <dbReference type="ARBA" id="ARBA00022448"/>
    </source>
</evidence>
<dbReference type="PANTHER" id="PTHR13678:SF2">
    <property type="entry name" value="VACUOLAR PROTEIN SORTING-ASSOCIATED PROTEIN 37A"/>
    <property type="match status" value="1"/>
</dbReference>
<comment type="subcellular location">
    <subcellularLocation>
        <location evidence="1">Endosome</location>
    </subcellularLocation>
</comment>
<dbReference type="HOGENOM" id="CLU_087365_1_0_1"/>
<evidence type="ECO:0000313" key="8">
    <source>
        <dbReference type="Proteomes" id="UP000001072"/>
    </source>
</evidence>
<dbReference type="EMBL" id="GL883119">
    <property type="protein sequence ID" value="EGG04365.1"/>
    <property type="molecule type" value="Genomic_DNA"/>
</dbReference>
<comment type="similarity">
    <text evidence="2">Belongs to the VPS37 family.</text>
</comment>
<dbReference type="AlphaFoldDB" id="F4RTC9"/>
<dbReference type="GO" id="GO:0000813">
    <property type="term" value="C:ESCRT I complex"/>
    <property type="evidence" value="ECO:0007669"/>
    <property type="project" value="UniProtKB-ARBA"/>
</dbReference>
<dbReference type="GeneID" id="18923484"/>
<dbReference type="PANTHER" id="PTHR13678">
    <property type="entry name" value="VACUOLAR PROTEIN SORTING-ASSOCIATED PROTEIN 37"/>
    <property type="match status" value="1"/>
</dbReference>
<dbReference type="KEGG" id="mlr:MELLADRAFT_108521"/>
<feature type="domain" description="VPS37 C-terminal" evidence="6">
    <location>
        <begin position="26"/>
        <end position="184"/>
    </location>
</feature>
<dbReference type="GO" id="GO:0006623">
    <property type="term" value="P:protein targeting to vacuole"/>
    <property type="evidence" value="ECO:0007669"/>
    <property type="project" value="TreeGrafter"/>
</dbReference>